<organism evidence="1">
    <name type="scientific">marine sediment metagenome</name>
    <dbReference type="NCBI Taxonomy" id="412755"/>
    <lineage>
        <taxon>unclassified sequences</taxon>
        <taxon>metagenomes</taxon>
        <taxon>ecological metagenomes</taxon>
    </lineage>
</organism>
<sequence length="68" mass="8126">MLCPECNHRLKVSDSRQWEPQLRVRNYKCLRCGFKDITKERLEVKSTPATFRKNIVEKIPLVMNFESN</sequence>
<dbReference type="EMBL" id="LAZR01040722">
    <property type="protein sequence ID" value="KKL13782.1"/>
    <property type="molecule type" value="Genomic_DNA"/>
</dbReference>
<accession>A0A0F9BJ04</accession>
<comment type="caution">
    <text evidence="1">The sequence shown here is derived from an EMBL/GenBank/DDBJ whole genome shotgun (WGS) entry which is preliminary data.</text>
</comment>
<dbReference type="AlphaFoldDB" id="A0A0F9BJ04"/>
<proteinExistence type="predicted"/>
<evidence type="ECO:0000313" key="1">
    <source>
        <dbReference type="EMBL" id="KKL13782.1"/>
    </source>
</evidence>
<name>A0A0F9BJ04_9ZZZZ</name>
<protein>
    <submittedName>
        <fullName evidence="1">Uncharacterized protein</fullName>
    </submittedName>
</protein>
<reference evidence="1" key="1">
    <citation type="journal article" date="2015" name="Nature">
        <title>Complex archaea that bridge the gap between prokaryotes and eukaryotes.</title>
        <authorList>
            <person name="Spang A."/>
            <person name="Saw J.H."/>
            <person name="Jorgensen S.L."/>
            <person name="Zaremba-Niedzwiedzka K."/>
            <person name="Martijn J."/>
            <person name="Lind A.E."/>
            <person name="van Eijk R."/>
            <person name="Schleper C."/>
            <person name="Guy L."/>
            <person name="Ettema T.J."/>
        </authorList>
    </citation>
    <scope>NUCLEOTIDE SEQUENCE</scope>
</reference>
<gene>
    <name evidence="1" type="ORF">LCGC14_2522320</name>
</gene>